<protein>
    <submittedName>
        <fullName evidence="1">Uncharacterized protein</fullName>
    </submittedName>
</protein>
<organism evidence="1 2">
    <name type="scientific">Luteimicrobium album</name>
    <dbReference type="NCBI Taxonomy" id="1054550"/>
    <lineage>
        <taxon>Bacteria</taxon>
        <taxon>Bacillati</taxon>
        <taxon>Actinomycetota</taxon>
        <taxon>Actinomycetes</taxon>
        <taxon>Micrococcales</taxon>
        <taxon>Luteimicrobium</taxon>
    </lineage>
</organism>
<dbReference type="Proteomes" id="UP001157091">
    <property type="component" value="Unassembled WGS sequence"/>
</dbReference>
<dbReference type="EMBL" id="BSUK01000001">
    <property type="protein sequence ID" value="GMA26165.1"/>
    <property type="molecule type" value="Genomic_DNA"/>
</dbReference>
<gene>
    <name evidence="1" type="ORF">GCM10025864_39240</name>
</gene>
<evidence type="ECO:0000313" key="2">
    <source>
        <dbReference type="Proteomes" id="UP001157091"/>
    </source>
</evidence>
<proteinExistence type="predicted"/>
<accession>A0ABQ6I6M5</accession>
<name>A0ABQ6I6M5_9MICO</name>
<keyword evidence="2" id="KW-1185">Reference proteome</keyword>
<comment type="caution">
    <text evidence="1">The sequence shown here is derived from an EMBL/GenBank/DDBJ whole genome shotgun (WGS) entry which is preliminary data.</text>
</comment>
<evidence type="ECO:0000313" key="1">
    <source>
        <dbReference type="EMBL" id="GMA26165.1"/>
    </source>
</evidence>
<sequence length="134" mass="14646">MLDVLAKCWGTDGTQWVGRSVTLYNDPDVMFGKEKVGGIRISHLSHIDSERSVSIRSSGAGRKKLWRVKPLSADVSAQVSAHAVTKPTDTFDPTPEEIAACNDLDVLRSMYRTASDETKALINERVAEIKGQAS</sequence>
<reference evidence="2" key="1">
    <citation type="journal article" date="2019" name="Int. J. Syst. Evol. Microbiol.">
        <title>The Global Catalogue of Microorganisms (GCM) 10K type strain sequencing project: providing services to taxonomists for standard genome sequencing and annotation.</title>
        <authorList>
            <consortium name="The Broad Institute Genomics Platform"/>
            <consortium name="The Broad Institute Genome Sequencing Center for Infectious Disease"/>
            <person name="Wu L."/>
            <person name="Ma J."/>
        </authorList>
    </citation>
    <scope>NUCLEOTIDE SEQUENCE [LARGE SCALE GENOMIC DNA]</scope>
    <source>
        <strain evidence="2">NBRC 106348</strain>
    </source>
</reference>